<name>A0AAV2J0K6_KNICA</name>
<accession>A0AAV2J0K6</accession>
<sequence length="140" mass="14974">MYVEETVSEPAACLPSATAASVEEEGTPGGEALALEPGLTPGIPTGGDDMTALERKKGKDLRGQQVFLRPEEGSAPARLSAVPSDQLQAPCRYSTCLLSTANAANELLWWCFFLKVHRATADLTVQRGVGIKQRTLLFID</sequence>
<keyword evidence="3" id="KW-1185">Reference proteome</keyword>
<dbReference type="EMBL" id="OZ035832">
    <property type="protein sequence ID" value="CAL1570250.1"/>
    <property type="molecule type" value="Genomic_DNA"/>
</dbReference>
<dbReference type="AlphaFoldDB" id="A0AAV2J0K6"/>
<proteinExistence type="predicted"/>
<evidence type="ECO:0000313" key="3">
    <source>
        <dbReference type="Proteomes" id="UP001497482"/>
    </source>
</evidence>
<evidence type="ECO:0000313" key="2">
    <source>
        <dbReference type="EMBL" id="CAL1570250.1"/>
    </source>
</evidence>
<organism evidence="2 3">
    <name type="scientific">Knipowitschia caucasica</name>
    <name type="common">Caucasian dwarf goby</name>
    <name type="synonym">Pomatoschistus caucasicus</name>
    <dbReference type="NCBI Taxonomy" id="637954"/>
    <lineage>
        <taxon>Eukaryota</taxon>
        <taxon>Metazoa</taxon>
        <taxon>Chordata</taxon>
        <taxon>Craniata</taxon>
        <taxon>Vertebrata</taxon>
        <taxon>Euteleostomi</taxon>
        <taxon>Actinopterygii</taxon>
        <taxon>Neopterygii</taxon>
        <taxon>Teleostei</taxon>
        <taxon>Neoteleostei</taxon>
        <taxon>Acanthomorphata</taxon>
        <taxon>Gobiaria</taxon>
        <taxon>Gobiiformes</taxon>
        <taxon>Gobioidei</taxon>
        <taxon>Gobiidae</taxon>
        <taxon>Gobiinae</taxon>
        <taxon>Knipowitschia</taxon>
    </lineage>
</organism>
<evidence type="ECO:0000256" key="1">
    <source>
        <dbReference type="SAM" id="MobiDB-lite"/>
    </source>
</evidence>
<feature type="region of interest" description="Disordered" evidence="1">
    <location>
        <begin position="1"/>
        <end position="51"/>
    </location>
</feature>
<reference evidence="2 3" key="1">
    <citation type="submission" date="2024-04" db="EMBL/GenBank/DDBJ databases">
        <authorList>
            <person name="Waldvogel A.-M."/>
            <person name="Schoenle A."/>
        </authorList>
    </citation>
    <scope>NUCLEOTIDE SEQUENCE [LARGE SCALE GENOMIC DNA]</scope>
</reference>
<gene>
    <name evidence="2" type="ORF">KC01_LOCUS2577</name>
</gene>
<protein>
    <submittedName>
        <fullName evidence="2">Uncharacterized protein</fullName>
    </submittedName>
</protein>
<dbReference type="Proteomes" id="UP001497482">
    <property type="component" value="Chromosome 10"/>
</dbReference>